<dbReference type="Gene3D" id="3.40.710.10">
    <property type="entry name" value="DD-peptidase/beta-lactamase superfamily"/>
    <property type="match status" value="2"/>
</dbReference>
<evidence type="ECO:0000313" key="3">
    <source>
        <dbReference type="EMBL" id="CAB4703153.1"/>
    </source>
</evidence>
<comment type="similarity">
    <text evidence="1">Belongs to the peptidase S13 family.</text>
</comment>
<dbReference type="GO" id="GO:0004185">
    <property type="term" value="F:serine-type carboxypeptidase activity"/>
    <property type="evidence" value="ECO:0007669"/>
    <property type="project" value="InterPro"/>
</dbReference>
<evidence type="ECO:0000256" key="2">
    <source>
        <dbReference type="ARBA" id="ARBA00022801"/>
    </source>
</evidence>
<evidence type="ECO:0000313" key="4">
    <source>
        <dbReference type="EMBL" id="CAB4765252.1"/>
    </source>
</evidence>
<evidence type="ECO:0000313" key="8">
    <source>
        <dbReference type="EMBL" id="CAB5048614.1"/>
    </source>
</evidence>
<evidence type="ECO:0000313" key="7">
    <source>
        <dbReference type="EMBL" id="CAB4984739.1"/>
    </source>
</evidence>
<dbReference type="Pfam" id="PF02113">
    <property type="entry name" value="Peptidase_S13"/>
    <property type="match status" value="2"/>
</dbReference>
<dbReference type="GO" id="GO:0000270">
    <property type="term" value="P:peptidoglycan metabolic process"/>
    <property type="evidence" value="ECO:0007669"/>
    <property type="project" value="TreeGrafter"/>
</dbReference>
<gene>
    <name evidence="3" type="ORF">UFOPK2627_00609</name>
    <name evidence="4" type="ORF">UFOPK2879_00615</name>
    <name evidence="5" type="ORF">UFOPK3078_00617</name>
    <name evidence="6" type="ORF">UFOPK3288_00665</name>
    <name evidence="7" type="ORF">UFOPK3990_00644</name>
    <name evidence="8" type="ORF">UFOPK4245_00670</name>
    <name evidence="9" type="ORF">UFOPK4337_00289</name>
</gene>
<proteinExistence type="inferred from homology"/>
<sequence length="403" mass="43460">MSLLPHFGTDMLMRTRISIVVFALATSISVVPANAVLSPASIPAVFEEFLDNPLLANPAMILIDGASGGVIYGRNAFSQRRPASVMKIFSGAVAIKYLDLQSRLPTNISLGLEEKTLVIQGSFDPWISLNDNVANKMDRTSLPYLGFNALKAAKKSSPGSLKGFTVLYSDLFSQDIANLKAFWSQRGFYPSFKAVTSEESMLNAGDFIVGDQSPKISEILRYTLLWSENNLAERLGRLSARAAGYSFDDKGTAQVFTELLVEHGIDSSKLVAIDASGLSRENRITATMMGQLLYQLHKDPKYAFLYEALPVGGVSGTLRTRFIKTAPKAVGLVRAKTGSLNGTITLAGYVESTGREYVFVTLADQISRGVTAGKKARAAIDRLLGRVAAPNIPSEMSALPATS</sequence>
<evidence type="ECO:0000313" key="5">
    <source>
        <dbReference type="EMBL" id="CAB4805174.1"/>
    </source>
</evidence>
<dbReference type="SUPFAM" id="SSF56601">
    <property type="entry name" value="beta-lactamase/transpeptidase-like"/>
    <property type="match status" value="1"/>
</dbReference>
<dbReference type="InterPro" id="IPR000667">
    <property type="entry name" value="Peptidase_S13"/>
</dbReference>
<dbReference type="EMBL" id="CAEZYA010000014">
    <property type="protein sequence ID" value="CAB4703153.1"/>
    <property type="molecule type" value="Genomic_DNA"/>
</dbReference>
<dbReference type="PANTHER" id="PTHR30023">
    <property type="entry name" value="D-ALANYL-D-ALANINE CARBOXYPEPTIDASE"/>
    <property type="match status" value="1"/>
</dbReference>
<dbReference type="EMBL" id="CAFBQD010000012">
    <property type="protein sequence ID" value="CAB5048614.1"/>
    <property type="molecule type" value="Genomic_DNA"/>
</dbReference>
<evidence type="ECO:0000313" key="6">
    <source>
        <dbReference type="EMBL" id="CAB4854441.1"/>
    </source>
</evidence>
<dbReference type="InterPro" id="IPR012338">
    <property type="entry name" value="Beta-lactam/transpept-like"/>
</dbReference>
<dbReference type="AlphaFoldDB" id="A0A6J7N2K2"/>
<organism evidence="7">
    <name type="scientific">freshwater metagenome</name>
    <dbReference type="NCBI Taxonomy" id="449393"/>
    <lineage>
        <taxon>unclassified sequences</taxon>
        <taxon>metagenomes</taxon>
        <taxon>ecological metagenomes</taxon>
    </lineage>
</organism>
<dbReference type="EMBL" id="CAFAAU010000013">
    <property type="protein sequence ID" value="CAB4805174.1"/>
    <property type="molecule type" value="Genomic_DNA"/>
</dbReference>
<name>A0A6J7N2K2_9ZZZZ</name>
<dbReference type="EMBL" id="CAFBQM010000006">
    <property type="protein sequence ID" value="CAB5054030.1"/>
    <property type="molecule type" value="Genomic_DNA"/>
</dbReference>
<dbReference type="EMBL" id="CAFBLC010000017">
    <property type="protein sequence ID" value="CAB4854441.1"/>
    <property type="molecule type" value="Genomic_DNA"/>
</dbReference>
<dbReference type="PANTHER" id="PTHR30023:SF0">
    <property type="entry name" value="PENICILLIN-SENSITIVE CARBOXYPEPTIDASE A"/>
    <property type="match status" value="1"/>
</dbReference>
<evidence type="ECO:0000256" key="1">
    <source>
        <dbReference type="ARBA" id="ARBA00006096"/>
    </source>
</evidence>
<keyword evidence="2" id="KW-0378">Hydrolase</keyword>
<dbReference type="EMBL" id="CAFBOQ010000014">
    <property type="protein sequence ID" value="CAB4984739.1"/>
    <property type="molecule type" value="Genomic_DNA"/>
</dbReference>
<dbReference type="EMBL" id="CAEZZN010000015">
    <property type="protein sequence ID" value="CAB4765252.1"/>
    <property type="molecule type" value="Genomic_DNA"/>
</dbReference>
<dbReference type="GO" id="GO:0006508">
    <property type="term" value="P:proteolysis"/>
    <property type="evidence" value="ECO:0007669"/>
    <property type="project" value="InterPro"/>
</dbReference>
<evidence type="ECO:0000313" key="9">
    <source>
        <dbReference type="EMBL" id="CAB5054030.1"/>
    </source>
</evidence>
<dbReference type="PRINTS" id="PR00922">
    <property type="entry name" value="DADACBPTASE3"/>
</dbReference>
<reference evidence="7" key="1">
    <citation type="submission" date="2020-05" db="EMBL/GenBank/DDBJ databases">
        <authorList>
            <person name="Chiriac C."/>
            <person name="Salcher M."/>
            <person name="Ghai R."/>
            <person name="Kavagutti S V."/>
        </authorList>
    </citation>
    <scope>NUCLEOTIDE SEQUENCE</scope>
</reference>
<protein>
    <submittedName>
        <fullName evidence="7">Unannotated protein</fullName>
    </submittedName>
</protein>
<accession>A0A6J7N2K2</accession>